<accession>A0A420HZG9</accession>
<dbReference type="Proteomes" id="UP000286134">
    <property type="component" value="Unassembled WGS sequence"/>
</dbReference>
<feature type="non-terminal residue" evidence="2">
    <location>
        <position position="1"/>
    </location>
</feature>
<keyword evidence="3" id="KW-1185">Reference proteome</keyword>
<protein>
    <submittedName>
        <fullName evidence="2">Putative actin cortical patch protein</fullName>
    </submittedName>
</protein>
<name>A0A420HZG9_9PEZI</name>
<feature type="compositionally biased region" description="Basic and acidic residues" evidence="1">
    <location>
        <begin position="1"/>
        <end position="12"/>
    </location>
</feature>
<evidence type="ECO:0000256" key="1">
    <source>
        <dbReference type="SAM" id="MobiDB-lite"/>
    </source>
</evidence>
<feature type="region of interest" description="Disordered" evidence="1">
    <location>
        <begin position="1"/>
        <end position="22"/>
    </location>
</feature>
<dbReference type="OrthoDB" id="4167490at2759"/>
<organism evidence="2 3">
    <name type="scientific">Erysiphe neolycopersici</name>
    <dbReference type="NCBI Taxonomy" id="212602"/>
    <lineage>
        <taxon>Eukaryota</taxon>
        <taxon>Fungi</taxon>
        <taxon>Dikarya</taxon>
        <taxon>Ascomycota</taxon>
        <taxon>Pezizomycotina</taxon>
        <taxon>Leotiomycetes</taxon>
        <taxon>Erysiphales</taxon>
        <taxon>Erysiphaceae</taxon>
        <taxon>Erysiphe</taxon>
    </lineage>
</organism>
<proteinExistence type="predicted"/>
<comment type="caution">
    <text evidence="2">The sequence shown here is derived from an EMBL/GenBank/DDBJ whole genome shotgun (WGS) entry which is preliminary data.</text>
</comment>
<reference evidence="2 3" key="1">
    <citation type="journal article" date="2018" name="BMC Genomics">
        <title>Comparative genome analyses reveal sequence features reflecting distinct modes of host-adaptation between dicot and monocot powdery mildew.</title>
        <authorList>
            <person name="Wu Y."/>
            <person name="Ma X."/>
            <person name="Pan Z."/>
            <person name="Kale S.D."/>
            <person name="Song Y."/>
            <person name="King H."/>
            <person name="Zhang Q."/>
            <person name="Presley C."/>
            <person name="Deng X."/>
            <person name="Wei C.I."/>
            <person name="Xiao S."/>
        </authorList>
    </citation>
    <scope>NUCLEOTIDE SEQUENCE [LARGE SCALE GENOMIC DNA]</scope>
    <source>
        <strain evidence="2">UMSG2</strain>
    </source>
</reference>
<dbReference type="AlphaFoldDB" id="A0A420HZG9"/>
<evidence type="ECO:0000313" key="3">
    <source>
        <dbReference type="Proteomes" id="UP000286134"/>
    </source>
</evidence>
<dbReference type="EMBL" id="MCFK01003049">
    <property type="protein sequence ID" value="RKF62807.1"/>
    <property type="molecule type" value="Genomic_DNA"/>
</dbReference>
<evidence type="ECO:0000313" key="2">
    <source>
        <dbReference type="EMBL" id="RKF62807.1"/>
    </source>
</evidence>
<sequence length="374" mass="42725">IYKSREANSGKESRRKKSRTEKLVKTTASLGSNRTISKIEKLPTEIIVRIFFDCLNLEFPRSSPVLTACLSSISVYTQTVIAVFGPTWYRWNKNNNLLLIPTTNHEENAENAQLQSAILRCRWASLSTLLKSKEIWLKKFPTTRMVKCNFKISTDFNPDIKNRLKVLDTFLLSPQEYLEYDYRGFTEITNLPDQIPDVSELCWETDHDVAIGVEIPSSLLSGPWTDEDIKLLFWTIKSGAELNWLSSTAGETALCGLKHAISIGDIRVIYLLVWKGLRERQVENFNGIECMFHQIIDGRKLLLWALQNVGGDSLVVMAHLFTLARDVISSNEKDEIYAEISHLKFEAIETSEKEKLSWLLLLQTVAQKSLKSFT</sequence>
<gene>
    <name evidence="2" type="ORF">OnM2_030039</name>
</gene>